<dbReference type="PANTHER" id="PTHR42948">
    <property type="entry name" value="TRANSPORTER"/>
    <property type="match status" value="1"/>
</dbReference>
<dbReference type="InterPro" id="IPR037272">
    <property type="entry name" value="SNS_sf"/>
</dbReference>
<feature type="transmembrane region" description="Helical" evidence="6">
    <location>
        <begin position="310"/>
        <end position="332"/>
    </location>
</feature>
<sequence>AGQYGGTFLLPWALFLFMWSIPLLVVEFSIGKKTRLGVIGAFRKALGPSYTWMGWFIGLCTSAILFYYSVVTGWSLKYFLLAVSGKMMTIDHQAYWQHYSSSVWQPLLFHLLSAGMGGYIIYKGVVRGIEKFSRVVVPLLFVLLIIAAVKAITLPGAEVGIGYYFTFVPAKLTNYKLWLDALSQSAWSTGAGWGLLLTYAIYARDREKIVANSVWAGIGNNIASIIAGLAVIPTVFALSVSLDAAEKALNSGNQGLAFIAIPKLFTQMNGGGFFAAVFFLALFFAALSSLISMIELAVRIMMDFGMKRKKAVAVITGSTVLLGAPSAVSLGFFNNQDWAWGLGLILSGAFFAFFVLKIGVDRFVAEWLRPEKNEETYRLVFRLLFYVLIPVEFVAMLGWWILQSVQWYPKTWWNPLETFSPGTAVLQWLVAILVGVVLSRWFNQLLAEHQDG</sequence>
<feature type="transmembrane region" description="Helical" evidence="6">
    <location>
        <begin position="379"/>
        <end position="402"/>
    </location>
</feature>
<feature type="transmembrane region" description="Helical" evidence="6">
    <location>
        <begin position="185"/>
        <end position="202"/>
    </location>
</feature>
<evidence type="ECO:0000256" key="6">
    <source>
        <dbReference type="SAM" id="Phobius"/>
    </source>
</evidence>
<evidence type="ECO:0000256" key="4">
    <source>
        <dbReference type="ARBA" id="ARBA00022989"/>
    </source>
</evidence>
<dbReference type="PROSITE" id="PS50267">
    <property type="entry name" value="NA_NEUROTRAN_SYMP_3"/>
    <property type="match status" value="1"/>
</dbReference>
<dbReference type="AlphaFoldDB" id="A0A7V5PN34"/>
<feature type="transmembrane region" description="Helical" evidence="6">
    <location>
        <begin position="422"/>
        <end position="442"/>
    </location>
</feature>
<organism evidence="7">
    <name type="scientific">Caldithrix abyssi</name>
    <dbReference type="NCBI Taxonomy" id="187145"/>
    <lineage>
        <taxon>Bacteria</taxon>
        <taxon>Pseudomonadati</taxon>
        <taxon>Calditrichota</taxon>
        <taxon>Calditrichia</taxon>
        <taxon>Calditrichales</taxon>
        <taxon>Calditrichaceae</taxon>
        <taxon>Caldithrix</taxon>
    </lineage>
</organism>
<dbReference type="NCBIfam" id="NF037979">
    <property type="entry name" value="Na_transp"/>
    <property type="match status" value="1"/>
</dbReference>
<keyword evidence="3 6" id="KW-0812">Transmembrane</keyword>
<reference evidence="7" key="1">
    <citation type="journal article" date="2020" name="mSystems">
        <title>Genome- and Community-Level Interaction Insights into Carbon Utilization and Element Cycling Functions of Hydrothermarchaeota in Hydrothermal Sediment.</title>
        <authorList>
            <person name="Zhou Z."/>
            <person name="Liu Y."/>
            <person name="Xu W."/>
            <person name="Pan J."/>
            <person name="Luo Z.H."/>
            <person name="Li M."/>
        </authorList>
    </citation>
    <scope>NUCLEOTIDE SEQUENCE [LARGE SCALE GENOMIC DNA]</scope>
    <source>
        <strain evidence="7">HyVt-527</strain>
    </source>
</reference>
<dbReference type="Pfam" id="PF00209">
    <property type="entry name" value="SNF"/>
    <property type="match status" value="2"/>
</dbReference>
<feature type="transmembrane region" description="Helical" evidence="6">
    <location>
        <begin position="273"/>
        <end position="298"/>
    </location>
</feature>
<dbReference type="EMBL" id="DROD01000193">
    <property type="protein sequence ID" value="HHJ52098.1"/>
    <property type="molecule type" value="Genomic_DNA"/>
</dbReference>
<evidence type="ECO:0000256" key="5">
    <source>
        <dbReference type="ARBA" id="ARBA00023136"/>
    </source>
</evidence>
<feature type="transmembrane region" description="Helical" evidence="6">
    <location>
        <begin position="338"/>
        <end position="358"/>
    </location>
</feature>
<name>A0A7V5PN34_CALAY</name>
<protein>
    <submittedName>
        <fullName evidence="7">Sodium-dependent transporter</fullName>
    </submittedName>
</protein>
<keyword evidence="4 6" id="KW-1133">Transmembrane helix</keyword>
<evidence type="ECO:0000256" key="1">
    <source>
        <dbReference type="ARBA" id="ARBA00004141"/>
    </source>
</evidence>
<dbReference type="InterPro" id="IPR000175">
    <property type="entry name" value="Na/ntran_symport"/>
</dbReference>
<keyword evidence="2" id="KW-0813">Transport</keyword>
<feature type="transmembrane region" description="Helical" evidence="6">
    <location>
        <begin position="12"/>
        <end position="30"/>
    </location>
</feature>
<gene>
    <name evidence="7" type="ORF">ENJ89_02790</name>
</gene>
<accession>A0A7V5PN34</accession>
<comment type="subcellular location">
    <subcellularLocation>
        <location evidence="1">Membrane</location>
        <topology evidence="1">Multi-pass membrane protein</topology>
    </subcellularLocation>
</comment>
<feature type="non-terminal residue" evidence="7">
    <location>
        <position position="1"/>
    </location>
</feature>
<comment type="caution">
    <text evidence="7">The sequence shown here is derived from an EMBL/GenBank/DDBJ whole genome shotgun (WGS) entry which is preliminary data.</text>
</comment>
<evidence type="ECO:0000256" key="3">
    <source>
        <dbReference type="ARBA" id="ARBA00022692"/>
    </source>
</evidence>
<feature type="transmembrane region" description="Helical" evidence="6">
    <location>
        <begin position="214"/>
        <end position="240"/>
    </location>
</feature>
<evidence type="ECO:0000256" key="2">
    <source>
        <dbReference type="ARBA" id="ARBA00022448"/>
    </source>
</evidence>
<proteinExistence type="predicted"/>
<dbReference type="SUPFAM" id="SSF161070">
    <property type="entry name" value="SNF-like"/>
    <property type="match status" value="1"/>
</dbReference>
<dbReference type="GO" id="GO:0016020">
    <property type="term" value="C:membrane"/>
    <property type="evidence" value="ECO:0007669"/>
    <property type="project" value="UniProtKB-SubCell"/>
</dbReference>
<feature type="transmembrane region" description="Helical" evidence="6">
    <location>
        <begin position="137"/>
        <end position="165"/>
    </location>
</feature>
<dbReference type="PRINTS" id="PR00176">
    <property type="entry name" value="NANEUSMPORT"/>
</dbReference>
<feature type="transmembrane region" description="Helical" evidence="6">
    <location>
        <begin position="50"/>
        <end position="70"/>
    </location>
</feature>
<feature type="transmembrane region" description="Helical" evidence="6">
    <location>
        <begin position="107"/>
        <end position="125"/>
    </location>
</feature>
<dbReference type="PANTHER" id="PTHR42948:SF1">
    <property type="entry name" value="TRANSPORTER"/>
    <property type="match status" value="1"/>
</dbReference>
<dbReference type="Proteomes" id="UP000886124">
    <property type="component" value="Unassembled WGS sequence"/>
</dbReference>
<evidence type="ECO:0000313" key="7">
    <source>
        <dbReference type="EMBL" id="HHJ52098.1"/>
    </source>
</evidence>
<keyword evidence="5 6" id="KW-0472">Membrane</keyword>